<evidence type="ECO:0000313" key="1">
    <source>
        <dbReference type="EMBL" id="GIX98097.1"/>
    </source>
</evidence>
<name>A0AAV4PSC4_CAEEX</name>
<protein>
    <submittedName>
        <fullName evidence="1">Cyclic nucleotide-binding domain-containing protein</fullName>
    </submittedName>
</protein>
<dbReference type="EMBL" id="BPLR01004859">
    <property type="protein sequence ID" value="GIX98097.1"/>
    <property type="molecule type" value="Genomic_DNA"/>
</dbReference>
<accession>A0AAV4PSC4</accession>
<proteinExistence type="predicted"/>
<gene>
    <name evidence="1" type="primary">AVEN_211613_1</name>
    <name evidence="1" type="ORF">CEXT_26591</name>
</gene>
<dbReference type="Proteomes" id="UP001054945">
    <property type="component" value="Unassembled WGS sequence"/>
</dbReference>
<reference evidence="1 2" key="1">
    <citation type="submission" date="2021-06" db="EMBL/GenBank/DDBJ databases">
        <title>Caerostris extrusa draft genome.</title>
        <authorList>
            <person name="Kono N."/>
            <person name="Arakawa K."/>
        </authorList>
    </citation>
    <scope>NUCLEOTIDE SEQUENCE [LARGE SCALE GENOMIC DNA]</scope>
</reference>
<organism evidence="1 2">
    <name type="scientific">Caerostris extrusa</name>
    <name type="common">Bark spider</name>
    <name type="synonym">Caerostris bankana</name>
    <dbReference type="NCBI Taxonomy" id="172846"/>
    <lineage>
        <taxon>Eukaryota</taxon>
        <taxon>Metazoa</taxon>
        <taxon>Ecdysozoa</taxon>
        <taxon>Arthropoda</taxon>
        <taxon>Chelicerata</taxon>
        <taxon>Arachnida</taxon>
        <taxon>Araneae</taxon>
        <taxon>Araneomorphae</taxon>
        <taxon>Entelegynae</taxon>
        <taxon>Araneoidea</taxon>
        <taxon>Araneidae</taxon>
        <taxon>Caerostris</taxon>
    </lineage>
</organism>
<keyword evidence="2" id="KW-1185">Reference proteome</keyword>
<comment type="caution">
    <text evidence="1">The sequence shown here is derived from an EMBL/GenBank/DDBJ whole genome shotgun (WGS) entry which is preliminary data.</text>
</comment>
<sequence length="194" mass="22452">MPARTFRIRHDGQNRFCNVETSLDTLILCKTGNLSWMLTHLELLRRFDWSEEELRVLEVFCEARNYLEEVEIYSGAQGVKPHWSYFVVTGECELAREISYSVTESGTILKHLKSAENNANQNVKVIKNLLNSRRVSKGFTLEELLSKMASDLENSLPSDQTLLERFIDYEEATQAVASTLKRYVERQTIKVNQQ</sequence>
<dbReference type="AlphaFoldDB" id="A0AAV4PSC4"/>
<evidence type="ECO:0000313" key="2">
    <source>
        <dbReference type="Proteomes" id="UP001054945"/>
    </source>
</evidence>